<feature type="compositionally biased region" description="Basic residues" evidence="1">
    <location>
        <begin position="124"/>
        <end position="134"/>
    </location>
</feature>
<feature type="compositionally biased region" description="Basic residues" evidence="1">
    <location>
        <begin position="148"/>
        <end position="160"/>
    </location>
</feature>
<dbReference type="Proteomes" id="UP001194746">
    <property type="component" value="Unassembled WGS sequence"/>
</dbReference>
<evidence type="ECO:0000313" key="2">
    <source>
        <dbReference type="EMBL" id="KAF9885286.1"/>
    </source>
</evidence>
<sequence length="387" mass="42436">MIASFTCSDPERNNHLIYTQHPNSRPPLKLQTSAVTPSPATTAGHGQTSQADTKPITLAVSPKVLSNQSDMHTKTTVNIAEITVGADFSPAGSPIQPSSPVMKIGSDTRSNRPTLATPPPSRPNSRRTPKRKRTVSPPSPSPTSKVSAAHRRSASRHTTTHRSAPASRRSSFQSHRPNVSLTPSMSGQGDLEFHREDLLALHRESCRLFQDGVSRPSPPSTTPHTPPQTVRASSEMGSPPLSPTLSTYISTSSRGHDSIMHGVVRPGPPRTHSVPVTTYDPDVLAPIQPSPTVIDWTSPSTRRREYEKIDRASTGVRGFWRRVAPRWCQFGHSRVPFFEEGKDGKANYEGSVRRIRMDLPDEPGEHKRGAMRVKLRRRFTTTGMNGS</sequence>
<reference evidence="2" key="2">
    <citation type="submission" date="2020-02" db="EMBL/GenBank/DDBJ databases">
        <authorList>
            <person name="Gilchrist C.L.M."/>
            <person name="Chooi Y.-H."/>
        </authorList>
    </citation>
    <scope>NUCLEOTIDE SEQUENCE</scope>
    <source>
        <strain evidence="2">MST-FP2251</strain>
    </source>
</reference>
<proteinExistence type="predicted"/>
<accession>A0AAD4CEZ8</accession>
<feature type="region of interest" description="Disordered" evidence="1">
    <location>
        <begin position="210"/>
        <end position="284"/>
    </location>
</feature>
<protein>
    <submittedName>
        <fullName evidence="2">Uncharacterized protein</fullName>
    </submittedName>
</protein>
<evidence type="ECO:0000313" key="3">
    <source>
        <dbReference type="Proteomes" id="UP001194746"/>
    </source>
</evidence>
<dbReference type="AlphaFoldDB" id="A0AAD4CEZ8"/>
<dbReference type="EMBL" id="VCAU01000099">
    <property type="protein sequence ID" value="KAF9885286.1"/>
    <property type="molecule type" value="Genomic_DNA"/>
</dbReference>
<feature type="compositionally biased region" description="Pro residues" evidence="1">
    <location>
        <begin position="216"/>
        <end position="226"/>
    </location>
</feature>
<reference evidence="2" key="1">
    <citation type="journal article" date="2019" name="Beilstein J. Org. Chem.">
        <title>Nanangenines: drimane sesquiterpenoids as the dominant metabolite cohort of a novel Australian fungus, Aspergillus nanangensis.</title>
        <authorList>
            <person name="Lacey H.J."/>
            <person name="Gilchrist C.L.M."/>
            <person name="Crombie A."/>
            <person name="Kalaitzis J.A."/>
            <person name="Vuong D."/>
            <person name="Rutledge P.J."/>
            <person name="Turner P."/>
            <person name="Pitt J.I."/>
            <person name="Lacey E."/>
            <person name="Chooi Y.H."/>
            <person name="Piggott A.M."/>
        </authorList>
    </citation>
    <scope>NUCLEOTIDE SEQUENCE</scope>
    <source>
        <strain evidence="2">MST-FP2251</strain>
    </source>
</reference>
<gene>
    <name evidence="2" type="ORF">FE257_013084</name>
</gene>
<evidence type="ECO:0000256" key="1">
    <source>
        <dbReference type="SAM" id="MobiDB-lite"/>
    </source>
</evidence>
<feature type="compositionally biased region" description="Polar residues" evidence="1">
    <location>
        <begin position="243"/>
        <end position="253"/>
    </location>
</feature>
<name>A0AAD4CEZ8_ASPNN</name>
<feature type="region of interest" description="Disordered" evidence="1">
    <location>
        <begin position="1"/>
        <end position="55"/>
    </location>
</feature>
<keyword evidence="3" id="KW-1185">Reference proteome</keyword>
<comment type="caution">
    <text evidence="2">The sequence shown here is derived from an EMBL/GenBank/DDBJ whole genome shotgun (WGS) entry which is preliminary data.</text>
</comment>
<feature type="compositionally biased region" description="Low complexity" evidence="1">
    <location>
        <begin position="32"/>
        <end position="43"/>
    </location>
</feature>
<feature type="compositionally biased region" description="Polar residues" evidence="1">
    <location>
        <begin position="168"/>
        <end position="187"/>
    </location>
</feature>
<feature type="region of interest" description="Disordered" evidence="1">
    <location>
        <begin position="88"/>
        <end position="189"/>
    </location>
</feature>
<organism evidence="2 3">
    <name type="scientific">Aspergillus nanangensis</name>
    <dbReference type="NCBI Taxonomy" id="2582783"/>
    <lineage>
        <taxon>Eukaryota</taxon>
        <taxon>Fungi</taxon>
        <taxon>Dikarya</taxon>
        <taxon>Ascomycota</taxon>
        <taxon>Pezizomycotina</taxon>
        <taxon>Eurotiomycetes</taxon>
        <taxon>Eurotiomycetidae</taxon>
        <taxon>Eurotiales</taxon>
        <taxon>Aspergillaceae</taxon>
        <taxon>Aspergillus</taxon>
        <taxon>Aspergillus subgen. Circumdati</taxon>
    </lineage>
</organism>